<dbReference type="SUPFAM" id="SSF47323">
    <property type="entry name" value="Anticodon-binding domain of a subclass of class I aminoacyl-tRNA synthetases"/>
    <property type="match status" value="3"/>
</dbReference>
<dbReference type="InterPro" id="IPR000504">
    <property type="entry name" value="RRM_dom"/>
</dbReference>
<keyword evidence="1 2" id="KW-0694">RNA-binding</keyword>
<comment type="caution">
    <text evidence="6">The sequence shown here is derived from an EMBL/GenBank/DDBJ whole genome shotgun (WGS) entry which is preliminary data.</text>
</comment>
<dbReference type="PANTHER" id="PTHR48027">
    <property type="entry name" value="HETEROGENEOUS NUCLEAR RIBONUCLEOPROTEIN 87F-RELATED"/>
    <property type="match status" value="1"/>
</dbReference>
<dbReference type="GO" id="GO:0006418">
    <property type="term" value="P:tRNA aminoacylation for protein translation"/>
    <property type="evidence" value="ECO:0007669"/>
    <property type="project" value="InterPro"/>
</dbReference>
<organism evidence="6 7">
    <name type="scientific">Prymnesium parvum</name>
    <name type="common">Toxic golden alga</name>
    <dbReference type="NCBI Taxonomy" id="97485"/>
    <lineage>
        <taxon>Eukaryota</taxon>
        <taxon>Haptista</taxon>
        <taxon>Haptophyta</taxon>
        <taxon>Prymnesiophyceae</taxon>
        <taxon>Prymnesiales</taxon>
        <taxon>Prymnesiaceae</taxon>
        <taxon>Prymnesium</taxon>
    </lineage>
</organism>
<feature type="region of interest" description="Disordered" evidence="3">
    <location>
        <begin position="204"/>
        <end position="258"/>
    </location>
</feature>
<dbReference type="SUPFAM" id="SSF54928">
    <property type="entry name" value="RNA-binding domain, RBD"/>
    <property type="match status" value="1"/>
</dbReference>
<dbReference type="Gene3D" id="1.20.120.1910">
    <property type="entry name" value="Cysteine-tRNA ligase, C-terminal anti-codon recognition domain"/>
    <property type="match status" value="3"/>
</dbReference>
<name>A0AB34IVB2_PRYPA</name>
<feature type="chain" id="PRO_5044194201" description="RRM domain-containing protein" evidence="4">
    <location>
        <begin position="18"/>
        <end position="486"/>
    </location>
</feature>
<dbReference type="InterPro" id="IPR035979">
    <property type="entry name" value="RBD_domain_sf"/>
</dbReference>
<protein>
    <recommendedName>
        <fullName evidence="5">RRM domain-containing protein</fullName>
    </recommendedName>
</protein>
<feature type="compositionally biased region" description="Basic and acidic residues" evidence="3">
    <location>
        <begin position="219"/>
        <end position="258"/>
    </location>
</feature>
<feature type="signal peptide" evidence="4">
    <location>
        <begin position="1"/>
        <end position="17"/>
    </location>
</feature>
<dbReference type="GO" id="GO:0005524">
    <property type="term" value="F:ATP binding"/>
    <property type="evidence" value="ECO:0007669"/>
    <property type="project" value="InterPro"/>
</dbReference>
<dbReference type="Proteomes" id="UP001515480">
    <property type="component" value="Unassembled WGS sequence"/>
</dbReference>
<feature type="region of interest" description="Disordered" evidence="3">
    <location>
        <begin position="382"/>
        <end position="422"/>
    </location>
</feature>
<keyword evidence="7" id="KW-1185">Reference proteome</keyword>
<evidence type="ECO:0000313" key="7">
    <source>
        <dbReference type="Proteomes" id="UP001515480"/>
    </source>
</evidence>
<gene>
    <name evidence="6" type="ORF">AB1Y20_007473</name>
</gene>
<dbReference type="InterPro" id="IPR012677">
    <property type="entry name" value="Nucleotide-bd_a/b_plait_sf"/>
</dbReference>
<dbReference type="GO" id="GO:0004812">
    <property type="term" value="F:aminoacyl-tRNA ligase activity"/>
    <property type="evidence" value="ECO:0007669"/>
    <property type="project" value="InterPro"/>
</dbReference>
<dbReference type="InterPro" id="IPR009080">
    <property type="entry name" value="tRNAsynth_Ia_anticodon-bd"/>
</dbReference>
<feature type="compositionally biased region" description="Gly residues" evidence="3">
    <location>
        <begin position="382"/>
        <end position="400"/>
    </location>
</feature>
<dbReference type="PROSITE" id="PS50102">
    <property type="entry name" value="RRM"/>
    <property type="match status" value="1"/>
</dbReference>
<dbReference type="AlphaFoldDB" id="A0AB34IVB2"/>
<dbReference type="GO" id="GO:0003723">
    <property type="term" value="F:RNA binding"/>
    <property type="evidence" value="ECO:0007669"/>
    <property type="project" value="UniProtKB-UniRule"/>
</dbReference>
<dbReference type="Pfam" id="PF00076">
    <property type="entry name" value="RRM_1"/>
    <property type="match status" value="1"/>
</dbReference>
<evidence type="ECO:0000313" key="6">
    <source>
        <dbReference type="EMBL" id="KAL1507865.1"/>
    </source>
</evidence>
<reference evidence="6 7" key="1">
    <citation type="journal article" date="2024" name="Science">
        <title>Giant polyketide synthase enzymes in the biosynthesis of giant marine polyether toxins.</title>
        <authorList>
            <person name="Fallon T.R."/>
            <person name="Shende V.V."/>
            <person name="Wierzbicki I.H."/>
            <person name="Pendleton A.L."/>
            <person name="Watervoot N.F."/>
            <person name="Auber R.P."/>
            <person name="Gonzalez D.J."/>
            <person name="Wisecaver J.H."/>
            <person name="Moore B.S."/>
        </authorList>
    </citation>
    <scope>NUCLEOTIDE SEQUENCE [LARGE SCALE GENOMIC DNA]</scope>
    <source>
        <strain evidence="6 7">12B1</strain>
    </source>
</reference>
<accession>A0AB34IVB2</accession>
<evidence type="ECO:0000259" key="5">
    <source>
        <dbReference type="PROSITE" id="PS50102"/>
    </source>
</evidence>
<sequence length="486" mass="54168">MLCLASLAAAFSLPAGGVRLPAPPSPRGHLVCMASGYVRGDDTGSPVDERRVEELIARRSQLRLSGKYSEADGVRDELQAMGVTVWDRDRVWCVGDRPPTRSAPSPPPFRRGDARVPREERARIFVEGLSYETTWQTLKDHFKDAGFPTIYASVSYDKEGRRSKGCGVVEFEHAEAAERAIAEMTGSSLDGFAINCREDAKRRAAPRAIYAPPPPPPPRDARRPPPPREDSLPQRSLRRNEHGHDYARHADDRARLGEAREGTVHQLLRQRLQAKLRQDFVAADDILAQLGRLGVLVNDGTKQWRADGVSFVRTYARVGPAGREDGAVAELLARRNEARKRRDYDEADAILDELSNDYQVLVDDVEKTWSYLDGFADAAGPSRGGGGEAWGESGRGGGGRYAYDPSPPRARRAAAPRREASHDYARARDCQVELRDDELDEIDELLAARLALKKKRRFDEADGIQAELRQLGVEIDDRGREWRVKY</sequence>
<dbReference type="InterPro" id="IPR052462">
    <property type="entry name" value="SLIRP/GR-RBP-like"/>
</dbReference>
<feature type="domain" description="RRM" evidence="5">
    <location>
        <begin position="122"/>
        <end position="201"/>
    </location>
</feature>
<evidence type="ECO:0000256" key="4">
    <source>
        <dbReference type="SAM" id="SignalP"/>
    </source>
</evidence>
<evidence type="ECO:0000256" key="2">
    <source>
        <dbReference type="PROSITE-ProRule" id="PRU00176"/>
    </source>
</evidence>
<evidence type="ECO:0000256" key="3">
    <source>
        <dbReference type="SAM" id="MobiDB-lite"/>
    </source>
</evidence>
<dbReference type="SMART" id="SM00360">
    <property type="entry name" value="RRM"/>
    <property type="match status" value="1"/>
</dbReference>
<keyword evidence="4" id="KW-0732">Signal</keyword>
<evidence type="ECO:0000256" key="1">
    <source>
        <dbReference type="ARBA" id="ARBA00022884"/>
    </source>
</evidence>
<proteinExistence type="predicted"/>
<dbReference type="EMBL" id="JBGBPQ010000017">
    <property type="protein sequence ID" value="KAL1507865.1"/>
    <property type="molecule type" value="Genomic_DNA"/>
</dbReference>
<dbReference type="Gene3D" id="3.30.70.330">
    <property type="match status" value="1"/>
</dbReference>